<gene>
    <name evidence="1" type="ORF">PSQ19_06040</name>
</gene>
<dbReference type="NCBIfam" id="NF033394">
    <property type="entry name" value="capsid_maj_Podo"/>
    <property type="match status" value="1"/>
</dbReference>
<keyword evidence="2" id="KW-1185">Reference proteome</keyword>
<accession>A0ABY7YR75</accession>
<organism evidence="1 2">
    <name type="scientific">Devosia algicola</name>
    <dbReference type="NCBI Taxonomy" id="3026418"/>
    <lineage>
        <taxon>Bacteria</taxon>
        <taxon>Pseudomonadati</taxon>
        <taxon>Pseudomonadota</taxon>
        <taxon>Alphaproteobacteria</taxon>
        <taxon>Hyphomicrobiales</taxon>
        <taxon>Devosiaceae</taxon>
        <taxon>Devosia</taxon>
    </lineage>
</organism>
<reference evidence="1 2" key="1">
    <citation type="submission" date="2023-02" db="EMBL/GenBank/DDBJ databases">
        <title>Devosia algicola sp. nov., isolated from the phycosphere of marine algae.</title>
        <authorList>
            <person name="Kim J.M."/>
            <person name="Lee J.K."/>
            <person name="Choi B.J."/>
            <person name="Bayburt H."/>
            <person name="Jeon C.O."/>
        </authorList>
    </citation>
    <scope>NUCLEOTIDE SEQUENCE [LARGE SCALE GENOMIC DNA]</scope>
    <source>
        <strain evidence="1 2">G20-9</strain>
    </source>
</reference>
<sequence length="321" mass="35496">MATPSSVFTEMVTTTLRHTATEVTDNVSNHNALLRKLKAKGKIKSVGGGYEAQIPLEYAENSTYTRYSGYDTLNTNASDVITSAKYDWAQVALHVTASGKELRQNSGKEAMINLVKTRKANAMKTAANEFSKDLYSDGSLTNQIGGLANVIQTNGQGTVGGINSGTWDFWRNQFREMAGTNTYDKTTIQGEFNAMWLPLVRGADKPDLIVLSHDIYSVFESSLQQNMRYTTAKEGEVGFGGLMYKGAEVIFDDNTNFTTTAEKGYFLNTDYLYLVQHKEAQWTPDDEKKPLNQDAVVVPMYWMGFLACSNRALQGVLIDAA</sequence>
<name>A0ABY7YR75_9HYPH</name>
<evidence type="ECO:0000313" key="2">
    <source>
        <dbReference type="Proteomes" id="UP001220530"/>
    </source>
</evidence>
<dbReference type="Proteomes" id="UP001220530">
    <property type="component" value="Chromosome"/>
</dbReference>
<dbReference type="InterPro" id="IPR049718">
    <property type="entry name" value="AKO59007-like"/>
</dbReference>
<dbReference type="RefSeq" id="WP_282220018.1">
    <property type="nucleotide sequence ID" value="NZ_CP118246.1"/>
</dbReference>
<dbReference type="EMBL" id="CP118246">
    <property type="protein sequence ID" value="WDR03628.1"/>
    <property type="molecule type" value="Genomic_DNA"/>
</dbReference>
<protein>
    <submittedName>
        <fullName evidence="1">Phage major capsid protein</fullName>
    </submittedName>
</protein>
<evidence type="ECO:0000313" key="1">
    <source>
        <dbReference type="EMBL" id="WDR03628.1"/>
    </source>
</evidence>
<proteinExistence type="predicted"/>